<dbReference type="PANTHER" id="PTHR13370">
    <property type="entry name" value="RNA METHYLASE-RELATED"/>
    <property type="match status" value="1"/>
</dbReference>
<accession>A0ABR6Y7A2</accession>
<evidence type="ECO:0000256" key="5">
    <source>
        <dbReference type="ARBA" id="ARBA00022747"/>
    </source>
</evidence>
<evidence type="ECO:0000259" key="9">
    <source>
        <dbReference type="Pfam" id="PF01555"/>
    </source>
</evidence>
<dbReference type="EMBL" id="JACOGA010000001">
    <property type="protein sequence ID" value="MBC3872019.1"/>
    <property type="molecule type" value="Genomic_DNA"/>
</dbReference>
<dbReference type="PROSITE" id="PS00093">
    <property type="entry name" value="N4_MTASE"/>
    <property type="match status" value="1"/>
</dbReference>
<sequence length="356" mass="40104">MSKIIEKYPGRAFSKYVSQNLPLKPLLLLGDALTVLSKLPDESIDLIMTSPPYWGKRQYDSGGIGLEKNFDDYLSKLSMIFLELRRVLKPTGSLWLNIGDSYNGKGLVGVPWRIAFELTDNQGWILRNSVIWNKLKGGMDNTKDRLGNVHENLFHFVKQPKGYFYDSDAIRSRPRKSKVIKGAIVSATGVSGVRYKRQIELSTELTEQEKAAAFSALDKMLTDVVSGKIADFRMVIRGHHRATHSDDHKVSGRARELRDKGFCFLKYHPKGSKLSDVWDILPVTKHGITEHFAPYPVDLCKIPIQATCPEDGIVLDPFCGTGTTMYTALSYGRKSVGIDVSRRYLEITQTRCETLL</sequence>
<dbReference type="InterPro" id="IPR017985">
    <property type="entry name" value="MeTrfase_CN4_CS"/>
</dbReference>
<comment type="caution">
    <text evidence="10">The sequence shown here is derived from an EMBL/GenBank/DDBJ whole genome shotgun (WGS) entry which is preliminary data.</text>
</comment>
<evidence type="ECO:0000256" key="6">
    <source>
        <dbReference type="ARBA" id="ARBA00023125"/>
    </source>
</evidence>
<feature type="domain" description="DNA methylase N-4/N-6" evidence="9">
    <location>
        <begin position="44"/>
        <end position="349"/>
    </location>
</feature>
<evidence type="ECO:0000256" key="2">
    <source>
        <dbReference type="ARBA" id="ARBA00022603"/>
    </source>
</evidence>
<dbReference type="Proteomes" id="UP000624279">
    <property type="component" value="Unassembled WGS sequence"/>
</dbReference>
<dbReference type="PRINTS" id="PR00508">
    <property type="entry name" value="S21N4MTFRASE"/>
</dbReference>
<protein>
    <recommendedName>
        <fullName evidence="8">Methyltransferase</fullName>
        <ecNumber evidence="8">2.1.1.-</ecNumber>
    </recommendedName>
</protein>
<organism evidence="10 11">
    <name type="scientific">Undibacterium flavidum</name>
    <dbReference type="NCBI Taxonomy" id="2762297"/>
    <lineage>
        <taxon>Bacteria</taxon>
        <taxon>Pseudomonadati</taxon>
        <taxon>Pseudomonadota</taxon>
        <taxon>Betaproteobacteria</taxon>
        <taxon>Burkholderiales</taxon>
        <taxon>Oxalobacteraceae</taxon>
        <taxon>Undibacterium</taxon>
    </lineage>
</organism>
<evidence type="ECO:0000256" key="7">
    <source>
        <dbReference type="ARBA" id="ARBA00049120"/>
    </source>
</evidence>
<evidence type="ECO:0000256" key="8">
    <source>
        <dbReference type="RuleBase" id="RU362026"/>
    </source>
</evidence>
<keyword evidence="6" id="KW-0238">DNA-binding</keyword>
<evidence type="ECO:0000256" key="3">
    <source>
        <dbReference type="ARBA" id="ARBA00022679"/>
    </source>
</evidence>
<dbReference type="SUPFAM" id="SSF53335">
    <property type="entry name" value="S-adenosyl-L-methionine-dependent methyltransferases"/>
    <property type="match status" value="1"/>
</dbReference>
<keyword evidence="3" id="KW-0808">Transferase</keyword>
<keyword evidence="11" id="KW-1185">Reference proteome</keyword>
<evidence type="ECO:0000313" key="10">
    <source>
        <dbReference type="EMBL" id="MBC3872019.1"/>
    </source>
</evidence>
<dbReference type="PANTHER" id="PTHR13370:SF3">
    <property type="entry name" value="TRNA (GUANINE(10)-N2)-METHYLTRANSFERASE HOMOLOG"/>
    <property type="match status" value="1"/>
</dbReference>
<keyword evidence="4" id="KW-0949">S-adenosyl-L-methionine</keyword>
<dbReference type="CDD" id="cd02440">
    <property type="entry name" value="AdoMet_MTases"/>
    <property type="match status" value="1"/>
</dbReference>
<comment type="catalytic activity">
    <reaction evidence="7">
        <text>a 2'-deoxycytidine in DNA + S-adenosyl-L-methionine = an N(4)-methyl-2'-deoxycytidine in DNA + S-adenosyl-L-homocysteine + H(+)</text>
        <dbReference type="Rhea" id="RHEA:16857"/>
        <dbReference type="Rhea" id="RHEA-COMP:11369"/>
        <dbReference type="Rhea" id="RHEA-COMP:13674"/>
        <dbReference type="ChEBI" id="CHEBI:15378"/>
        <dbReference type="ChEBI" id="CHEBI:57856"/>
        <dbReference type="ChEBI" id="CHEBI:59789"/>
        <dbReference type="ChEBI" id="CHEBI:85452"/>
        <dbReference type="ChEBI" id="CHEBI:137933"/>
        <dbReference type="EC" id="2.1.1.113"/>
    </reaction>
</comment>
<keyword evidence="5" id="KW-0680">Restriction system</keyword>
<reference evidence="10 11" key="1">
    <citation type="submission" date="2020-08" db="EMBL/GenBank/DDBJ databases">
        <title>Novel species isolated from subtropical streams in China.</title>
        <authorList>
            <person name="Lu H."/>
        </authorList>
    </citation>
    <scope>NUCLEOTIDE SEQUENCE [LARGE SCALE GENOMIC DNA]</scope>
    <source>
        <strain evidence="10 11">LX15W</strain>
    </source>
</reference>
<proteinExistence type="inferred from homology"/>
<dbReference type="Pfam" id="PF01555">
    <property type="entry name" value="N6_N4_Mtase"/>
    <property type="match status" value="1"/>
</dbReference>
<dbReference type="InterPro" id="IPR001091">
    <property type="entry name" value="RM_Methyltransferase"/>
</dbReference>
<dbReference type="RefSeq" id="WP_186940039.1">
    <property type="nucleotide sequence ID" value="NZ_JACOGA010000001.1"/>
</dbReference>
<dbReference type="EC" id="2.1.1.-" evidence="8"/>
<dbReference type="Gene3D" id="3.40.50.150">
    <property type="entry name" value="Vaccinia Virus protein VP39"/>
    <property type="match status" value="1"/>
</dbReference>
<dbReference type="InterPro" id="IPR002941">
    <property type="entry name" value="DNA_methylase_N4/N6"/>
</dbReference>
<comment type="similarity">
    <text evidence="1">Belongs to the N(4)/N(6)-methyltransferase family. N(4) subfamily.</text>
</comment>
<gene>
    <name evidence="10" type="ORF">H8K55_00345</name>
</gene>
<name>A0ABR6Y7A2_9BURK</name>
<keyword evidence="2" id="KW-0489">Methyltransferase</keyword>
<dbReference type="InterPro" id="IPR029063">
    <property type="entry name" value="SAM-dependent_MTases_sf"/>
</dbReference>
<evidence type="ECO:0000256" key="4">
    <source>
        <dbReference type="ARBA" id="ARBA00022691"/>
    </source>
</evidence>
<evidence type="ECO:0000313" key="11">
    <source>
        <dbReference type="Proteomes" id="UP000624279"/>
    </source>
</evidence>
<evidence type="ECO:0000256" key="1">
    <source>
        <dbReference type="ARBA" id="ARBA00010203"/>
    </source>
</evidence>